<organism evidence="2 3">
    <name type="scientific">Solirubrobacter deserti</name>
    <dbReference type="NCBI Taxonomy" id="2282478"/>
    <lineage>
        <taxon>Bacteria</taxon>
        <taxon>Bacillati</taxon>
        <taxon>Actinomycetota</taxon>
        <taxon>Thermoleophilia</taxon>
        <taxon>Solirubrobacterales</taxon>
        <taxon>Solirubrobacteraceae</taxon>
        <taxon>Solirubrobacter</taxon>
    </lineage>
</organism>
<dbReference type="PROSITE" id="PS51819">
    <property type="entry name" value="VOC"/>
    <property type="match status" value="1"/>
</dbReference>
<evidence type="ECO:0000313" key="3">
    <source>
        <dbReference type="Proteomes" id="UP001147700"/>
    </source>
</evidence>
<dbReference type="InterPro" id="IPR037523">
    <property type="entry name" value="VOC_core"/>
</dbReference>
<comment type="caution">
    <text evidence="2">The sequence shown here is derived from an EMBL/GenBank/DDBJ whole genome shotgun (WGS) entry which is preliminary data.</text>
</comment>
<accession>A0ABT4RCS0</accession>
<dbReference type="Gene3D" id="3.10.180.10">
    <property type="entry name" value="2,3-Dihydroxybiphenyl 1,2-Dioxygenase, domain 1"/>
    <property type="match status" value="1"/>
</dbReference>
<evidence type="ECO:0000313" key="2">
    <source>
        <dbReference type="EMBL" id="MDA0136329.1"/>
    </source>
</evidence>
<dbReference type="CDD" id="cd06587">
    <property type="entry name" value="VOC"/>
    <property type="match status" value="1"/>
</dbReference>
<gene>
    <name evidence="2" type="ORF">OJ962_02390</name>
</gene>
<dbReference type="InterPro" id="IPR029068">
    <property type="entry name" value="Glyas_Bleomycin-R_OHBP_Dase"/>
</dbReference>
<dbReference type="Proteomes" id="UP001147700">
    <property type="component" value="Unassembled WGS sequence"/>
</dbReference>
<name>A0ABT4RCS0_9ACTN</name>
<dbReference type="SUPFAM" id="SSF54593">
    <property type="entry name" value="Glyoxalase/Bleomycin resistance protein/Dihydroxybiphenyl dioxygenase"/>
    <property type="match status" value="1"/>
</dbReference>
<dbReference type="EMBL" id="JAPCID010000003">
    <property type="protein sequence ID" value="MDA0136329.1"/>
    <property type="molecule type" value="Genomic_DNA"/>
</dbReference>
<evidence type="ECO:0000259" key="1">
    <source>
        <dbReference type="PROSITE" id="PS51819"/>
    </source>
</evidence>
<dbReference type="InterPro" id="IPR004360">
    <property type="entry name" value="Glyas_Fos-R_dOase_dom"/>
</dbReference>
<sequence length="144" mass="15968">MLTKLVGINHVALEVDSIDAALEFYGRFFELHLRGVAPGMAFIDIGDQFVALAEGREQGPDDGRHFGLVVDDKDRVRAALEAADVDIEPGPRLDFRDPWGNRIEIVDYRDIQFTKAPAVLAGMGLEALVKREPAIEQLREKGLL</sequence>
<feature type="domain" description="VOC" evidence="1">
    <location>
        <begin position="7"/>
        <end position="121"/>
    </location>
</feature>
<proteinExistence type="predicted"/>
<dbReference type="Pfam" id="PF00903">
    <property type="entry name" value="Glyoxalase"/>
    <property type="match status" value="1"/>
</dbReference>
<reference evidence="2" key="1">
    <citation type="submission" date="2022-10" db="EMBL/GenBank/DDBJ databases">
        <title>The WGS of Solirubrobacter sp. CPCC 204708.</title>
        <authorList>
            <person name="Jiang Z."/>
        </authorList>
    </citation>
    <scope>NUCLEOTIDE SEQUENCE</scope>
    <source>
        <strain evidence="2">CPCC 204708</strain>
    </source>
</reference>
<dbReference type="RefSeq" id="WP_202955518.1">
    <property type="nucleotide sequence ID" value="NZ_JAPCID010000003.1"/>
</dbReference>
<keyword evidence="3" id="KW-1185">Reference proteome</keyword>
<protein>
    <submittedName>
        <fullName evidence="2">VOC family protein</fullName>
    </submittedName>
</protein>